<dbReference type="Pfam" id="PF07784">
    <property type="entry name" value="DUF1622"/>
    <property type="match status" value="1"/>
</dbReference>
<dbReference type="InterPro" id="IPR012427">
    <property type="entry name" value="DUF1622"/>
</dbReference>
<evidence type="ECO:0000256" key="1">
    <source>
        <dbReference type="SAM" id="Phobius"/>
    </source>
</evidence>
<gene>
    <name evidence="2" type="ORF">A2785_00715</name>
</gene>
<accession>A0A1G1VNZ8</accession>
<sequence length="110" mass="12808">MFSFFTRALEFIAVILLTWAGIVVSIRLVTSEWNHFLGRGDRIRFEQIRVEFGQRIVLATEFLIAADLIQTILTPTTQELVSLGGIVAIRTILSYFLTREVDRHERIWKR</sequence>
<comment type="caution">
    <text evidence="2">The sequence shown here is derived from an EMBL/GenBank/DDBJ whole genome shotgun (WGS) entry which is preliminary data.</text>
</comment>
<dbReference type="AlphaFoldDB" id="A0A1G1VNZ8"/>
<dbReference type="PANTHER" id="PTHR38468">
    <property type="entry name" value="SLL0939 PROTEIN"/>
    <property type="match status" value="1"/>
</dbReference>
<protein>
    <recommendedName>
        <fullName evidence="4">DUF1622 domain-containing protein</fullName>
    </recommendedName>
</protein>
<organism evidence="2 3">
    <name type="scientific">Candidatus Chisholmbacteria bacterium RIFCSPHIGHO2_01_FULL_49_18</name>
    <dbReference type="NCBI Taxonomy" id="1797590"/>
    <lineage>
        <taxon>Bacteria</taxon>
        <taxon>Candidatus Chisholmiibacteriota</taxon>
    </lineage>
</organism>
<proteinExistence type="predicted"/>
<keyword evidence="1" id="KW-0812">Transmembrane</keyword>
<reference evidence="2 3" key="1">
    <citation type="journal article" date="2016" name="Nat. Commun.">
        <title>Thousands of microbial genomes shed light on interconnected biogeochemical processes in an aquifer system.</title>
        <authorList>
            <person name="Anantharaman K."/>
            <person name="Brown C.T."/>
            <person name="Hug L.A."/>
            <person name="Sharon I."/>
            <person name="Castelle C.J."/>
            <person name="Probst A.J."/>
            <person name="Thomas B.C."/>
            <person name="Singh A."/>
            <person name="Wilkins M.J."/>
            <person name="Karaoz U."/>
            <person name="Brodie E.L."/>
            <person name="Williams K.H."/>
            <person name="Hubbard S.S."/>
            <person name="Banfield J.F."/>
        </authorList>
    </citation>
    <scope>NUCLEOTIDE SEQUENCE [LARGE SCALE GENOMIC DNA]</scope>
</reference>
<name>A0A1G1VNZ8_9BACT</name>
<dbReference type="PANTHER" id="PTHR38468:SF1">
    <property type="entry name" value="SLL0939 PROTEIN"/>
    <property type="match status" value="1"/>
</dbReference>
<evidence type="ECO:0008006" key="4">
    <source>
        <dbReference type="Google" id="ProtNLM"/>
    </source>
</evidence>
<feature type="transmembrane region" description="Helical" evidence="1">
    <location>
        <begin position="12"/>
        <end position="31"/>
    </location>
</feature>
<keyword evidence="1" id="KW-1133">Transmembrane helix</keyword>
<dbReference type="EMBL" id="MHCI01000006">
    <property type="protein sequence ID" value="OGY17121.1"/>
    <property type="molecule type" value="Genomic_DNA"/>
</dbReference>
<dbReference type="Proteomes" id="UP000179069">
    <property type="component" value="Unassembled WGS sequence"/>
</dbReference>
<evidence type="ECO:0000313" key="2">
    <source>
        <dbReference type="EMBL" id="OGY17121.1"/>
    </source>
</evidence>
<evidence type="ECO:0000313" key="3">
    <source>
        <dbReference type="Proteomes" id="UP000179069"/>
    </source>
</evidence>
<keyword evidence="1" id="KW-0472">Membrane</keyword>